<dbReference type="GO" id="GO:0016779">
    <property type="term" value="F:nucleotidyltransferase activity"/>
    <property type="evidence" value="ECO:0007669"/>
    <property type="project" value="InterPro"/>
</dbReference>
<dbReference type="Pfam" id="PF01909">
    <property type="entry name" value="NTP_transf_2"/>
    <property type="match status" value="1"/>
</dbReference>
<evidence type="ECO:0000313" key="3">
    <source>
        <dbReference type="Proteomes" id="UP000075604"/>
    </source>
</evidence>
<protein>
    <recommendedName>
        <fullName evidence="1">Polymerase nucleotidyl transferase domain-containing protein</fullName>
    </recommendedName>
</protein>
<dbReference type="SUPFAM" id="SSF81301">
    <property type="entry name" value="Nucleotidyltransferase"/>
    <property type="match status" value="1"/>
</dbReference>
<evidence type="ECO:0000259" key="1">
    <source>
        <dbReference type="Pfam" id="PF01909"/>
    </source>
</evidence>
<comment type="caution">
    <text evidence="2">The sequence shown here is derived from an EMBL/GenBank/DDBJ whole genome shotgun (WGS) entry which is preliminary data.</text>
</comment>
<dbReference type="Proteomes" id="UP000075604">
    <property type="component" value="Unassembled WGS sequence"/>
</dbReference>
<sequence length="267" mass="30314">MREPNYRPHHLRTVSRLVERLSADPCSVAIIIGGSQAKGLAKETSDIDFFWVVTEEEQRRRHATGELVYVASDEGLVDYPGGYVDGKIVSLDLLQKTRERGSEPARSAFLGATVAWSRLPEIDGLVRAISAYPEHERAHKMLGFIAQLEAMRYYLESAEQHDNRYLLTWAAARAVLFGYRLILAHNRILYPYHKWVRAFVADAPEKPADLLRLADELIGAPGKRTGEAFCGAVLSFRDWDRPAQWQTRFMEDSELNWLHAPPPLEDA</sequence>
<feature type="domain" description="Polymerase nucleotidyl transferase" evidence="1">
    <location>
        <begin position="16"/>
        <end position="67"/>
    </location>
</feature>
<evidence type="ECO:0000313" key="2">
    <source>
        <dbReference type="EMBL" id="KYF62402.1"/>
    </source>
</evidence>
<reference evidence="2 3" key="1">
    <citation type="submission" date="2014-02" db="EMBL/GenBank/DDBJ databases">
        <title>The small core and large imbalanced accessory genome model reveals a collaborative survival strategy of Sorangium cellulosum strains in nature.</title>
        <authorList>
            <person name="Han K."/>
            <person name="Peng R."/>
            <person name="Blom J."/>
            <person name="Li Y.-Z."/>
        </authorList>
    </citation>
    <scope>NUCLEOTIDE SEQUENCE [LARGE SCALE GENOMIC DNA]</scope>
    <source>
        <strain evidence="2 3">So0157-18</strain>
    </source>
</reference>
<dbReference type="Gene3D" id="3.30.460.10">
    <property type="entry name" value="Beta Polymerase, domain 2"/>
    <property type="match status" value="1"/>
</dbReference>
<name>A0A150Q357_SORCE</name>
<proteinExistence type="predicted"/>
<dbReference type="InterPro" id="IPR002934">
    <property type="entry name" value="Polymerase_NTP_transf_dom"/>
</dbReference>
<dbReference type="EMBL" id="JELX01000714">
    <property type="protein sequence ID" value="KYF62402.1"/>
    <property type="molecule type" value="Genomic_DNA"/>
</dbReference>
<dbReference type="InterPro" id="IPR043519">
    <property type="entry name" value="NT_sf"/>
</dbReference>
<accession>A0A150Q357</accession>
<organism evidence="2 3">
    <name type="scientific">Sorangium cellulosum</name>
    <name type="common">Polyangium cellulosum</name>
    <dbReference type="NCBI Taxonomy" id="56"/>
    <lineage>
        <taxon>Bacteria</taxon>
        <taxon>Pseudomonadati</taxon>
        <taxon>Myxococcota</taxon>
        <taxon>Polyangia</taxon>
        <taxon>Polyangiales</taxon>
        <taxon>Polyangiaceae</taxon>
        <taxon>Sorangium</taxon>
    </lineage>
</organism>
<gene>
    <name evidence="2" type="ORF">BE04_15610</name>
</gene>
<dbReference type="AlphaFoldDB" id="A0A150Q357"/>
<dbReference type="CDD" id="cd05403">
    <property type="entry name" value="NT_KNTase_like"/>
    <property type="match status" value="1"/>
</dbReference>